<evidence type="ECO:0000256" key="1">
    <source>
        <dbReference type="SAM" id="MobiDB-lite"/>
    </source>
</evidence>
<evidence type="ECO:0000313" key="3">
    <source>
        <dbReference type="Proteomes" id="UP000325081"/>
    </source>
</evidence>
<feature type="compositionally biased region" description="Basic and acidic residues" evidence="1">
    <location>
        <begin position="1"/>
        <end position="20"/>
    </location>
</feature>
<organism evidence="2 3">
    <name type="scientific">Striga asiatica</name>
    <name type="common">Asiatic witchweed</name>
    <name type="synonym">Buchnera asiatica</name>
    <dbReference type="NCBI Taxonomy" id="4170"/>
    <lineage>
        <taxon>Eukaryota</taxon>
        <taxon>Viridiplantae</taxon>
        <taxon>Streptophyta</taxon>
        <taxon>Embryophyta</taxon>
        <taxon>Tracheophyta</taxon>
        <taxon>Spermatophyta</taxon>
        <taxon>Magnoliopsida</taxon>
        <taxon>eudicotyledons</taxon>
        <taxon>Gunneridae</taxon>
        <taxon>Pentapetalae</taxon>
        <taxon>asterids</taxon>
        <taxon>lamiids</taxon>
        <taxon>Lamiales</taxon>
        <taxon>Orobanchaceae</taxon>
        <taxon>Buchnereae</taxon>
        <taxon>Striga</taxon>
    </lineage>
</organism>
<accession>A0A5A7PBI6</accession>
<proteinExistence type="predicted"/>
<sequence length="204" mass="22006">MVAHRDGDHGTYLESRDLKYSSKSMDPQKKGFALRRGTPGLGSAAAENSNSSTVGGSRLVMDAGSRSRMASPNCRNLLPDLGFASQLSAANKALLGVLKNQLQLWSKGLLDQPTTSGSLVTQFKGRDRVAIRGPTLTFEARSVALVGKSGGSRFDNKRPRGCFSVKSPVSLTRNRLVVNGSVLRSWFPQRRPSLYHVFISPSGV</sequence>
<keyword evidence="3" id="KW-1185">Reference proteome</keyword>
<comment type="caution">
    <text evidence="2">The sequence shown here is derived from an EMBL/GenBank/DDBJ whole genome shotgun (WGS) entry which is preliminary data.</text>
</comment>
<name>A0A5A7PBI6_STRAF</name>
<keyword evidence="2" id="KW-0687">Ribonucleoprotein</keyword>
<reference evidence="3" key="1">
    <citation type="journal article" date="2019" name="Curr. Biol.">
        <title>Genome Sequence of Striga asiatica Provides Insight into the Evolution of Plant Parasitism.</title>
        <authorList>
            <person name="Yoshida S."/>
            <person name="Kim S."/>
            <person name="Wafula E.K."/>
            <person name="Tanskanen J."/>
            <person name="Kim Y.M."/>
            <person name="Honaas L."/>
            <person name="Yang Z."/>
            <person name="Spallek T."/>
            <person name="Conn C.E."/>
            <person name="Ichihashi Y."/>
            <person name="Cheong K."/>
            <person name="Cui S."/>
            <person name="Der J.P."/>
            <person name="Gundlach H."/>
            <person name="Jiao Y."/>
            <person name="Hori C."/>
            <person name="Ishida J.K."/>
            <person name="Kasahara H."/>
            <person name="Kiba T."/>
            <person name="Kim M.S."/>
            <person name="Koo N."/>
            <person name="Laohavisit A."/>
            <person name="Lee Y.H."/>
            <person name="Lumba S."/>
            <person name="McCourt P."/>
            <person name="Mortimer J.C."/>
            <person name="Mutuku J.M."/>
            <person name="Nomura T."/>
            <person name="Sasaki-Sekimoto Y."/>
            <person name="Seto Y."/>
            <person name="Wang Y."/>
            <person name="Wakatake T."/>
            <person name="Sakakibara H."/>
            <person name="Demura T."/>
            <person name="Yamaguchi S."/>
            <person name="Yoneyama K."/>
            <person name="Manabe R.I."/>
            <person name="Nelson D.C."/>
            <person name="Schulman A.H."/>
            <person name="Timko M.P."/>
            <person name="dePamphilis C.W."/>
            <person name="Choi D."/>
            <person name="Shirasu K."/>
        </authorList>
    </citation>
    <scope>NUCLEOTIDE SEQUENCE [LARGE SCALE GENOMIC DNA]</scope>
    <source>
        <strain evidence="3">cv. UVA1</strain>
    </source>
</reference>
<dbReference type="GO" id="GO:0005840">
    <property type="term" value="C:ribosome"/>
    <property type="evidence" value="ECO:0007669"/>
    <property type="project" value="UniProtKB-KW"/>
</dbReference>
<feature type="region of interest" description="Disordered" evidence="1">
    <location>
        <begin position="1"/>
        <end position="56"/>
    </location>
</feature>
<gene>
    <name evidence="2" type="ORF">STAS_06008</name>
</gene>
<dbReference type="Proteomes" id="UP000325081">
    <property type="component" value="Unassembled WGS sequence"/>
</dbReference>
<dbReference type="EMBL" id="BKCP01004295">
    <property type="protein sequence ID" value="GER30091.1"/>
    <property type="molecule type" value="Genomic_DNA"/>
</dbReference>
<evidence type="ECO:0000313" key="2">
    <source>
        <dbReference type="EMBL" id="GER30091.1"/>
    </source>
</evidence>
<keyword evidence="2" id="KW-0689">Ribosomal protein</keyword>
<protein>
    <submittedName>
        <fullName evidence="2">50S ribosomal protein L16</fullName>
    </submittedName>
</protein>
<dbReference type="AlphaFoldDB" id="A0A5A7PBI6"/>
<feature type="compositionally biased region" description="Polar residues" evidence="1">
    <location>
        <begin position="46"/>
        <end position="55"/>
    </location>
</feature>